<protein>
    <submittedName>
        <fullName evidence="1">Uncharacterized protein</fullName>
    </submittedName>
</protein>
<gene>
    <name evidence="1" type="ORF">BDM02DRAFT_1359508</name>
</gene>
<organism evidence="1 2">
    <name type="scientific">Thelephora ganbajun</name>
    <name type="common">Ganba fungus</name>
    <dbReference type="NCBI Taxonomy" id="370292"/>
    <lineage>
        <taxon>Eukaryota</taxon>
        <taxon>Fungi</taxon>
        <taxon>Dikarya</taxon>
        <taxon>Basidiomycota</taxon>
        <taxon>Agaricomycotina</taxon>
        <taxon>Agaricomycetes</taxon>
        <taxon>Thelephorales</taxon>
        <taxon>Thelephoraceae</taxon>
        <taxon>Thelephora</taxon>
    </lineage>
</organism>
<evidence type="ECO:0000313" key="1">
    <source>
        <dbReference type="EMBL" id="KAF9643728.1"/>
    </source>
</evidence>
<evidence type="ECO:0000313" key="2">
    <source>
        <dbReference type="Proteomes" id="UP000886501"/>
    </source>
</evidence>
<dbReference type="Proteomes" id="UP000886501">
    <property type="component" value="Unassembled WGS sequence"/>
</dbReference>
<name>A0ACB6Z2Q2_THEGA</name>
<comment type="caution">
    <text evidence="1">The sequence shown here is derived from an EMBL/GenBank/DDBJ whole genome shotgun (WGS) entry which is preliminary data.</text>
</comment>
<proteinExistence type="predicted"/>
<accession>A0ACB6Z2Q2</accession>
<dbReference type="EMBL" id="MU118192">
    <property type="protein sequence ID" value="KAF9643728.1"/>
    <property type="molecule type" value="Genomic_DNA"/>
</dbReference>
<reference evidence="1" key="2">
    <citation type="journal article" date="2020" name="Nat. Commun.">
        <title>Large-scale genome sequencing of mycorrhizal fungi provides insights into the early evolution of symbiotic traits.</title>
        <authorList>
            <person name="Miyauchi S."/>
            <person name="Kiss E."/>
            <person name="Kuo A."/>
            <person name="Drula E."/>
            <person name="Kohler A."/>
            <person name="Sanchez-Garcia M."/>
            <person name="Morin E."/>
            <person name="Andreopoulos B."/>
            <person name="Barry K.W."/>
            <person name="Bonito G."/>
            <person name="Buee M."/>
            <person name="Carver A."/>
            <person name="Chen C."/>
            <person name="Cichocki N."/>
            <person name="Clum A."/>
            <person name="Culley D."/>
            <person name="Crous P.W."/>
            <person name="Fauchery L."/>
            <person name="Girlanda M."/>
            <person name="Hayes R.D."/>
            <person name="Keri Z."/>
            <person name="LaButti K."/>
            <person name="Lipzen A."/>
            <person name="Lombard V."/>
            <person name="Magnuson J."/>
            <person name="Maillard F."/>
            <person name="Murat C."/>
            <person name="Nolan M."/>
            <person name="Ohm R.A."/>
            <person name="Pangilinan J."/>
            <person name="Pereira M.F."/>
            <person name="Perotto S."/>
            <person name="Peter M."/>
            <person name="Pfister S."/>
            <person name="Riley R."/>
            <person name="Sitrit Y."/>
            <person name="Stielow J.B."/>
            <person name="Szollosi G."/>
            <person name="Zifcakova L."/>
            <person name="Stursova M."/>
            <person name="Spatafora J.W."/>
            <person name="Tedersoo L."/>
            <person name="Vaario L.M."/>
            <person name="Yamada A."/>
            <person name="Yan M."/>
            <person name="Wang P."/>
            <person name="Xu J."/>
            <person name="Bruns T."/>
            <person name="Baldrian P."/>
            <person name="Vilgalys R."/>
            <person name="Dunand C."/>
            <person name="Henrissat B."/>
            <person name="Grigoriev I.V."/>
            <person name="Hibbett D."/>
            <person name="Nagy L.G."/>
            <person name="Martin F.M."/>
        </authorList>
    </citation>
    <scope>NUCLEOTIDE SEQUENCE</scope>
    <source>
        <strain evidence="1">P2</strain>
    </source>
</reference>
<sequence length="177" mass="19528">MKPPQLTTDWRAASFRMNGRHQTPPTPSLVIHELMDYHRADLNELNTPTIPVWRNLRLNHLNCETKSGVCGCLRQVSISSGAIRGLSPRCAEIHKLNASRRVLLPLKLEGPGHTEFIRVGFGLDNMSDGNVQCKAARFRAPFLGSIPGSIECVHTLGSPLYVTGLSMWSLVPCMSNA</sequence>
<keyword evidence="2" id="KW-1185">Reference proteome</keyword>
<reference evidence="1" key="1">
    <citation type="submission" date="2019-10" db="EMBL/GenBank/DDBJ databases">
        <authorList>
            <consortium name="DOE Joint Genome Institute"/>
            <person name="Kuo A."/>
            <person name="Miyauchi S."/>
            <person name="Kiss E."/>
            <person name="Drula E."/>
            <person name="Kohler A."/>
            <person name="Sanchez-Garcia M."/>
            <person name="Andreopoulos B."/>
            <person name="Barry K.W."/>
            <person name="Bonito G."/>
            <person name="Buee M."/>
            <person name="Carver A."/>
            <person name="Chen C."/>
            <person name="Cichocki N."/>
            <person name="Clum A."/>
            <person name="Culley D."/>
            <person name="Crous P.W."/>
            <person name="Fauchery L."/>
            <person name="Girlanda M."/>
            <person name="Hayes R."/>
            <person name="Keri Z."/>
            <person name="Labutti K."/>
            <person name="Lipzen A."/>
            <person name="Lombard V."/>
            <person name="Magnuson J."/>
            <person name="Maillard F."/>
            <person name="Morin E."/>
            <person name="Murat C."/>
            <person name="Nolan M."/>
            <person name="Ohm R."/>
            <person name="Pangilinan J."/>
            <person name="Pereira M."/>
            <person name="Perotto S."/>
            <person name="Peter M."/>
            <person name="Riley R."/>
            <person name="Sitrit Y."/>
            <person name="Stielow B."/>
            <person name="Szollosi G."/>
            <person name="Zifcakova L."/>
            <person name="Stursova M."/>
            <person name="Spatafora J.W."/>
            <person name="Tedersoo L."/>
            <person name="Vaario L.-M."/>
            <person name="Yamada A."/>
            <person name="Yan M."/>
            <person name="Wang P."/>
            <person name="Xu J."/>
            <person name="Bruns T."/>
            <person name="Baldrian P."/>
            <person name="Vilgalys R."/>
            <person name="Henrissat B."/>
            <person name="Grigoriev I.V."/>
            <person name="Hibbett D."/>
            <person name="Nagy L.G."/>
            <person name="Martin F.M."/>
        </authorList>
    </citation>
    <scope>NUCLEOTIDE SEQUENCE</scope>
    <source>
        <strain evidence="1">P2</strain>
    </source>
</reference>